<name>A5G983_GEOUR</name>
<evidence type="ECO:0000256" key="1">
    <source>
        <dbReference type="SAM" id="MobiDB-lite"/>
    </source>
</evidence>
<evidence type="ECO:0000313" key="3">
    <source>
        <dbReference type="Proteomes" id="UP000006695"/>
    </source>
</evidence>
<dbReference type="RefSeq" id="WP_011940982.1">
    <property type="nucleotide sequence ID" value="NC_009483.1"/>
</dbReference>
<keyword evidence="3" id="KW-1185">Reference proteome</keyword>
<evidence type="ECO:0008006" key="4">
    <source>
        <dbReference type="Google" id="ProtNLM"/>
    </source>
</evidence>
<dbReference type="KEGG" id="gur:Gura_4208"/>
<dbReference type="STRING" id="351605.Gura_4208"/>
<feature type="region of interest" description="Disordered" evidence="1">
    <location>
        <begin position="33"/>
        <end position="62"/>
    </location>
</feature>
<proteinExistence type="predicted"/>
<gene>
    <name evidence="2" type="ordered locus">Gura_4208</name>
</gene>
<protein>
    <recommendedName>
        <fullName evidence="4">Magnesium transporter MgtE intracellular domain-containing protein</fullName>
    </recommendedName>
</protein>
<dbReference type="EMBL" id="CP000698">
    <property type="protein sequence ID" value="ABQ28351.1"/>
    <property type="molecule type" value="Genomic_DNA"/>
</dbReference>
<reference evidence="2 3" key="1">
    <citation type="submission" date="2007-05" db="EMBL/GenBank/DDBJ databases">
        <title>Complete sequence of Geobacter uraniireducens Rf4.</title>
        <authorList>
            <consortium name="US DOE Joint Genome Institute"/>
            <person name="Copeland A."/>
            <person name="Lucas S."/>
            <person name="Lapidus A."/>
            <person name="Barry K."/>
            <person name="Detter J.C."/>
            <person name="Glavina del Rio T."/>
            <person name="Hammon N."/>
            <person name="Israni S."/>
            <person name="Dalin E."/>
            <person name="Tice H."/>
            <person name="Pitluck S."/>
            <person name="Chertkov O."/>
            <person name="Brettin T."/>
            <person name="Bruce D."/>
            <person name="Han C."/>
            <person name="Schmutz J."/>
            <person name="Larimer F."/>
            <person name="Land M."/>
            <person name="Hauser L."/>
            <person name="Kyrpides N."/>
            <person name="Mikhailova N."/>
            <person name="Shelobolina E."/>
            <person name="Aklujkar M."/>
            <person name="Lovley D."/>
            <person name="Richardson P."/>
        </authorList>
    </citation>
    <scope>NUCLEOTIDE SEQUENCE [LARGE SCALE GENOMIC DNA]</scope>
    <source>
        <strain evidence="2 3">Rf4</strain>
    </source>
</reference>
<dbReference type="AlphaFoldDB" id="A5G983"/>
<evidence type="ECO:0000313" key="2">
    <source>
        <dbReference type="EMBL" id="ABQ28351.1"/>
    </source>
</evidence>
<dbReference type="Proteomes" id="UP000006695">
    <property type="component" value="Chromosome"/>
</dbReference>
<dbReference type="OrthoDB" id="5397685at2"/>
<organism evidence="2 3">
    <name type="scientific">Geotalea uraniireducens (strain Rf4)</name>
    <name type="common">Geobacter uraniireducens</name>
    <dbReference type="NCBI Taxonomy" id="351605"/>
    <lineage>
        <taxon>Bacteria</taxon>
        <taxon>Pseudomonadati</taxon>
        <taxon>Thermodesulfobacteriota</taxon>
        <taxon>Desulfuromonadia</taxon>
        <taxon>Geobacterales</taxon>
        <taxon>Geobacteraceae</taxon>
        <taxon>Geotalea</taxon>
    </lineage>
</organism>
<sequence length="181" mass="20571">MKKFIFLISLTIIMLLWLSDMDFSSVRRGAQAASQTASKTAERGAVRAVSPSRPESDEAAALETKRQQLMEKEAALKVKEEELNKMSASLESRINGLNAARKAMDASVQAKKKEESERFKKMLKIYKSLRPEEAGKLLDKLDESLVIEMLDRMDQKTVVKLIPYLNQPRVLTWTRENIVAR</sequence>
<dbReference type="HOGENOM" id="CLU_127580_0_0_7"/>
<accession>A5G983</accession>